<gene>
    <name evidence="1" type="ORF">JYU34_000655</name>
</gene>
<protein>
    <submittedName>
        <fullName evidence="1">Uncharacterized protein</fullName>
    </submittedName>
</protein>
<reference evidence="1 2" key="1">
    <citation type="submission" date="2021-06" db="EMBL/GenBank/DDBJ databases">
        <title>A haploid diamondback moth (Plutella xylostella L.) genome assembly resolves 31 chromosomes and identifies a diamide resistance mutation.</title>
        <authorList>
            <person name="Ward C.M."/>
            <person name="Perry K.D."/>
            <person name="Baker G."/>
            <person name="Powis K."/>
            <person name="Heckel D.G."/>
            <person name="Baxter S.W."/>
        </authorList>
    </citation>
    <scope>NUCLEOTIDE SEQUENCE [LARGE SCALE GENOMIC DNA]</scope>
    <source>
        <strain evidence="1 2">LV</strain>
        <tissue evidence="1">Single pupa</tissue>
    </source>
</reference>
<sequence length="72" mass="8663">MDQILTFWKPQVGKRKRGRQKRRWEDDIVSTAGKNWMEVALDRQKWKTLEKTYLKDLPYKENVEGGQGHMDL</sequence>
<keyword evidence="2" id="KW-1185">Reference proteome</keyword>
<organism evidence="1 2">
    <name type="scientific">Plutella xylostella</name>
    <name type="common">Diamondback moth</name>
    <name type="synonym">Plutella maculipennis</name>
    <dbReference type="NCBI Taxonomy" id="51655"/>
    <lineage>
        <taxon>Eukaryota</taxon>
        <taxon>Metazoa</taxon>
        <taxon>Ecdysozoa</taxon>
        <taxon>Arthropoda</taxon>
        <taxon>Hexapoda</taxon>
        <taxon>Insecta</taxon>
        <taxon>Pterygota</taxon>
        <taxon>Neoptera</taxon>
        <taxon>Endopterygota</taxon>
        <taxon>Lepidoptera</taxon>
        <taxon>Glossata</taxon>
        <taxon>Ditrysia</taxon>
        <taxon>Yponomeutoidea</taxon>
        <taxon>Plutellidae</taxon>
        <taxon>Plutella</taxon>
    </lineage>
</organism>
<comment type="caution">
    <text evidence="1">The sequence shown here is derived from an EMBL/GenBank/DDBJ whole genome shotgun (WGS) entry which is preliminary data.</text>
</comment>
<evidence type="ECO:0000313" key="2">
    <source>
        <dbReference type="Proteomes" id="UP000823941"/>
    </source>
</evidence>
<name>A0ABQ7R8A1_PLUXY</name>
<evidence type="ECO:0000313" key="1">
    <source>
        <dbReference type="EMBL" id="KAG7313515.1"/>
    </source>
</evidence>
<dbReference type="EMBL" id="JAHIBW010000001">
    <property type="protein sequence ID" value="KAG7313515.1"/>
    <property type="molecule type" value="Genomic_DNA"/>
</dbReference>
<dbReference type="Proteomes" id="UP000823941">
    <property type="component" value="Chromosome 1"/>
</dbReference>
<proteinExistence type="predicted"/>
<accession>A0ABQ7R8A1</accession>